<dbReference type="STRING" id="29655.A0A0K9P9G1"/>
<dbReference type="OMA" id="DQKKDVH"/>
<dbReference type="PANTHER" id="PTHR46694:SF1">
    <property type="entry name" value="AT-RICH INTERACTIVE DOMAIN-CONTAINING PROTEIN 4"/>
    <property type="match status" value="1"/>
</dbReference>
<dbReference type="AlphaFoldDB" id="A0A0K9P9G1"/>
<protein>
    <submittedName>
        <fullName evidence="5">ARID/BRIGHT DNA-binding domain-containing protein</fullName>
    </submittedName>
</protein>
<keyword evidence="1" id="KW-0863">Zinc-finger</keyword>
<dbReference type="InterPro" id="IPR001606">
    <property type="entry name" value="ARID_dom"/>
</dbReference>
<accession>A0A0K9P9G1</accession>
<sequence>MFHVHGVSKSCTLLAVLCSKLGDRKMELEREEEGKKKKNKQNHGSSYPFPRLCSSGRLEAHTLVNPSIDKFRDIQKSVNPNFLYVQGEHHGDEGQIGSVVWPNKDLSDPTEFSSLIGPSLPTIVYLEVPNSGEIAEALHSKGIPYVIYWNSDFSSYNACHFRQALLSVVQSSCSHTWDAFQLALASFRLYCGRDDNDKFNGKIGPCLLGDAPKINLPPPEKIPSEEEGERDEGNSMDNLPTLKIYDEYIDMKFLICGPPCTMDDGLLSSLEDGLNALLIIEIRGSKLHSRVSATPPPLQAGTFSRGVITMRCDITTCSSAHISLLLSGSAQTCFDDQFLENHIKKELTENTQLVHASLGLEEEKHQGFSDPRKSSSIACGSSVFQVCMKVPTWASQVFKQLAPEVSYRSFVSLGVASIHGLSVASFEKEDAKRILFFCTEPENDEHVLQNNNPQSDEHVLQNNNPQSLPVWLRPAAPTRKRSLSDRELRSNTSVMLNVKIRNGFEGNKQFSIKPNKKRPRLSAMNPVPRVRQCVMLPFPKSHRDLCANDGKHVKSNLPVVSSARYTPPAPVTAHKKASSHSFRAHQMISLNPLPFKKHGCDRPSIQICSEEEFLMDVMEFLILRGHNRHVPQGGVSEFPDAVLNAKRLDLYNLYREVVTRGGFHVGNGINWKGQVFSKMRNHTITNKMTGVGNTLKRHYETYLLEYELAHDDVDGECCLLCRSSAAGDWVNCGLCGEWAHFGCDRRQGLGAFKDYAKTDGLEYVCPHCSITNYKRKSAKLMNGFSKESPAPRLV</sequence>
<feature type="domain" description="ARID" evidence="4">
    <location>
        <begin position="607"/>
        <end position="711"/>
    </location>
</feature>
<dbReference type="Gene3D" id="1.10.150.60">
    <property type="entry name" value="ARID DNA-binding domain"/>
    <property type="match status" value="1"/>
</dbReference>
<keyword evidence="1" id="KW-0479">Metal-binding</keyword>
<dbReference type="CDD" id="cd16100">
    <property type="entry name" value="ARID"/>
    <property type="match status" value="1"/>
</dbReference>
<feature type="region of interest" description="Disordered" evidence="3">
    <location>
        <begin position="29"/>
        <end position="50"/>
    </location>
</feature>
<dbReference type="InterPro" id="IPR013083">
    <property type="entry name" value="Znf_RING/FYVE/PHD"/>
</dbReference>
<evidence type="ECO:0000313" key="5">
    <source>
        <dbReference type="EMBL" id="KMZ65713.1"/>
    </source>
</evidence>
<dbReference type="Gene3D" id="3.30.40.10">
    <property type="entry name" value="Zinc/RING finger domain, C3HC4 (zinc finger)"/>
    <property type="match status" value="1"/>
</dbReference>
<dbReference type="PROSITE" id="PS51011">
    <property type="entry name" value="ARID"/>
    <property type="match status" value="1"/>
</dbReference>
<dbReference type="SUPFAM" id="SSF46774">
    <property type="entry name" value="ARID-like"/>
    <property type="match status" value="1"/>
</dbReference>
<dbReference type="InterPro" id="IPR011011">
    <property type="entry name" value="Znf_FYVE_PHD"/>
</dbReference>
<keyword evidence="5" id="KW-0238">DNA-binding</keyword>
<dbReference type="SUPFAM" id="SSF57903">
    <property type="entry name" value="FYVE/PHD zinc finger"/>
    <property type="match status" value="1"/>
</dbReference>
<keyword evidence="2" id="KW-0862">Zinc</keyword>
<dbReference type="Pfam" id="PF01388">
    <property type="entry name" value="ARID"/>
    <property type="match status" value="1"/>
</dbReference>
<dbReference type="GO" id="GO:0003677">
    <property type="term" value="F:DNA binding"/>
    <property type="evidence" value="ECO:0007669"/>
    <property type="project" value="UniProtKB-KW"/>
</dbReference>
<dbReference type="SMART" id="SM01014">
    <property type="entry name" value="ARID"/>
    <property type="match status" value="1"/>
</dbReference>
<evidence type="ECO:0000313" key="6">
    <source>
        <dbReference type="Proteomes" id="UP000036987"/>
    </source>
</evidence>
<evidence type="ECO:0000256" key="3">
    <source>
        <dbReference type="SAM" id="MobiDB-lite"/>
    </source>
</evidence>
<dbReference type="InterPro" id="IPR036431">
    <property type="entry name" value="ARID_dom_sf"/>
</dbReference>
<evidence type="ECO:0000256" key="2">
    <source>
        <dbReference type="ARBA" id="ARBA00022833"/>
    </source>
</evidence>
<comment type="caution">
    <text evidence="5">The sequence shown here is derived from an EMBL/GenBank/DDBJ whole genome shotgun (WGS) entry which is preliminary data.</text>
</comment>
<name>A0A0K9P9G1_ZOSMR</name>
<evidence type="ECO:0000259" key="4">
    <source>
        <dbReference type="PROSITE" id="PS51011"/>
    </source>
</evidence>
<organism evidence="5 6">
    <name type="scientific">Zostera marina</name>
    <name type="common">Eelgrass</name>
    <dbReference type="NCBI Taxonomy" id="29655"/>
    <lineage>
        <taxon>Eukaryota</taxon>
        <taxon>Viridiplantae</taxon>
        <taxon>Streptophyta</taxon>
        <taxon>Embryophyta</taxon>
        <taxon>Tracheophyta</taxon>
        <taxon>Spermatophyta</taxon>
        <taxon>Magnoliopsida</taxon>
        <taxon>Liliopsida</taxon>
        <taxon>Zosteraceae</taxon>
        <taxon>Zostera</taxon>
    </lineage>
</organism>
<dbReference type="OrthoDB" id="10044343at2759"/>
<proteinExistence type="predicted"/>
<keyword evidence="6" id="KW-1185">Reference proteome</keyword>
<feature type="region of interest" description="Disordered" evidence="3">
    <location>
        <begin position="211"/>
        <end position="237"/>
    </location>
</feature>
<dbReference type="PANTHER" id="PTHR46694">
    <property type="entry name" value="AT-RICH INTERACTIVE DOMAIN-CONTAINING PROTEIN 4"/>
    <property type="match status" value="1"/>
</dbReference>
<dbReference type="EMBL" id="LFYR01001014">
    <property type="protein sequence ID" value="KMZ65713.1"/>
    <property type="molecule type" value="Genomic_DNA"/>
</dbReference>
<dbReference type="InterPro" id="IPR042293">
    <property type="entry name" value="ARID4"/>
</dbReference>
<reference evidence="6" key="1">
    <citation type="journal article" date="2016" name="Nature">
        <title>The genome of the seagrass Zostera marina reveals angiosperm adaptation to the sea.</title>
        <authorList>
            <person name="Olsen J.L."/>
            <person name="Rouze P."/>
            <person name="Verhelst B."/>
            <person name="Lin Y.-C."/>
            <person name="Bayer T."/>
            <person name="Collen J."/>
            <person name="Dattolo E."/>
            <person name="De Paoli E."/>
            <person name="Dittami S."/>
            <person name="Maumus F."/>
            <person name="Michel G."/>
            <person name="Kersting A."/>
            <person name="Lauritano C."/>
            <person name="Lohaus R."/>
            <person name="Toepel M."/>
            <person name="Tonon T."/>
            <person name="Vanneste K."/>
            <person name="Amirebrahimi M."/>
            <person name="Brakel J."/>
            <person name="Bostroem C."/>
            <person name="Chovatia M."/>
            <person name="Grimwood J."/>
            <person name="Jenkins J.W."/>
            <person name="Jueterbock A."/>
            <person name="Mraz A."/>
            <person name="Stam W.T."/>
            <person name="Tice H."/>
            <person name="Bornberg-Bauer E."/>
            <person name="Green P.J."/>
            <person name="Pearson G.A."/>
            <person name="Procaccini G."/>
            <person name="Duarte C.M."/>
            <person name="Schmutz J."/>
            <person name="Reusch T.B.H."/>
            <person name="Van de Peer Y."/>
        </authorList>
    </citation>
    <scope>NUCLEOTIDE SEQUENCE [LARGE SCALE GENOMIC DNA]</scope>
    <source>
        <strain evidence="6">cv. Finnish</strain>
    </source>
</reference>
<dbReference type="Proteomes" id="UP000036987">
    <property type="component" value="Unassembled WGS sequence"/>
</dbReference>
<evidence type="ECO:0000256" key="1">
    <source>
        <dbReference type="ARBA" id="ARBA00022771"/>
    </source>
</evidence>
<dbReference type="GO" id="GO:0008270">
    <property type="term" value="F:zinc ion binding"/>
    <property type="evidence" value="ECO:0007669"/>
    <property type="project" value="UniProtKB-KW"/>
</dbReference>
<gene>
    <name evidence="5" type="ORF">ZOSMA_310G00180</name>
</gene>
<dbReference type="CDD" id="cd15615">
    <property type="entry name" value="PHD_ARID4_like"/>
    <property type="match status" value="1"/>
</dbReference>